<dbReference type="GO" id="GO:0046316">
    <property type="term" value="F:gluconokinase activity"/>
    <property type="evidence" value="ECO:0007669"/>
    <property type="project" value="UniProtKB-EC"/>
</dbReference>
<reference evidence="10" key="1">
    <citation type="journal article" date="2020" name="Fungal Divers.">
        <title>Resolving the Mortierellaceae phylogeny through synthesis of multi-gene phylogenetics and phylogenomics.</title>
        <authorList>
            <person name="Vandepol N."/>
            <person name="Liber J."/>
            <person name="Desiro A."/>
            <person name="Na H."/>
            <person name="Kennedy M."/>
            <person name="Barry K."/>
            <person name="Grigoriev I.V."/>
            <person name="Miller A.N."/>
            <person name="O'Donnell K."/>
            <person name="Stajich J.E."/>
            <person name="Bonito G."/>
        </authorList>
    </citation>
    <scope>NUCLEOTIDE SEQUENCE</scope>
    <source>
        <strain evidence="10">BC1065</strain>
    </source>
</reference>
<evidence type="ECO:0000256" key="9">
    <source>
        <dbReference type="ARBA" id="ARBA00048090"/>
    </source>
</evidence>
<dbReference type="InterPro" id="IPR027417">
    <property type="entry name" value="P-loop_NTPase"/>
</dbReference>
<evidence type="ECO:0000313" key="10">
    <source>
        <dbReference type="EMBL" id="KAG0248024.1"/>
    </source>
</evidence>
<dbReference type="CDD" id="cd02021">
    <property type="entry name" value="GntK"/>
    <property type="match status" value="1"/>
</dbReference>
<sequence length="251" mass="26856">MNIEKSLAFQGVSGTGKSTLGQALATSLGLDFLDGDSVHPPANIAKMSAGHPLTDADRLPWLHSIRSIAEQKYRLSHNGTASPAAADNMEFKARKSEEGNEDTVVGVVVACSALKRSYRDILRGLEWTTTLSLDTALPPANVPTEAVTTATATTAIMDTATSSTTTGSSKAFHDPCLQTYFVCLEGSRDLLMERMAQRPGHFMKASMLDSQLATFESPRDEPGVVMVPVAATHDQQLQTALEGLRRLIPGL</sequence>
<dbReference type="Proteomes" id="UP000807716">
    <property type="component" value="Unassembled WGS sequence"/>
</dbReference>
<dbReference type="Pfam" id="PF01202">
    <property type="entry name" value="SKI"/>
    <property type="match status" value="1"/>
</dbReference>
<evidence type="ECO:0000256" key="5">
    <source>
        <dbReference type="ARBA" id="ARBA00022741"/>
    </source>
</evidence>
<evidence type="ECO:0000256" key="7">
    <source>
        <dbReference type="ARBA" id="ARBA00022840"/>
    </source>
</evidence>
<keyword evidence="7" id="KW-0067">ATP-binding</keyword>
<dbReference type="PANTHER" id="PTHR43442">
    <property type="entry name" value="GLUCONOKINASE-RELATED"/>
    <property type="match status" value="1"/>
</dbReference>
<dbReference type="EMBL" id="JAAAJB010001410">
    <property type="protein sequence ID" value="KAG0248024.1"/>
    <property type="molecule type" value="Genomic_DNA"/>
</dbReference>
<accession>A0A9P6PL11</accession>
<name>A0A9P6PL11_9FUNG</name>
<comment type="pathway">
    <text evidence="1">Carbohydrate acid metabolism; D-gluconate degradation.</text>
</comment>
<keyword evidence="11" id="KW-1185">Reference proteome</keyword>
<evidence type="ECO:0000256" key="2">
    <source>
        <dbReference type="ARBA" id="ARBA00008420"/>
    </source>
</evidence>
<dbReference type="PANTHER" id="PTHR43442:SF3">
    <property type="entry name" value="GLUCONOKINASE-RELATED"/>
    <property type="match status" value="1"/>
</dbReference>
<dbReference type="OrthoDB" id="275177at2759"/>
<dbReference type="InterPro" id="IPR006001">
    <property type="entry name" value="Therm_gnt_kin"/>
</dbReference>
<comment type="caution">
    <text evidence="10">The sequence shown here is derived from an EMBL/GenBank/DDBJ whole genome shotgun (WGS) entry which is preliminary data.</text>
</comment>
<keyword evidence="4" id="KW-0808">Transferase</keyword>
<evidence type="ECO:0000256" key="4">
    <source>
        <dbReference type="ARBA" id="ARBA00022679"/>
    </source>
</evidence>
<dbReference type="SUPFAM" id="SSF52540">
    <property type="entry name" value="P-loop containing nucleoside triphosphate hydrolases"/>
    <property type="match status" value="1"/>
</dbReference>
<dbReference type="InterPro" id="IPR031322">
    <property type="entry name" value="Shikimate/glucono_kinase"/>
</dbReference>
<dbReference type="Gene3D" id="3.40.50.300">
    <property type="entry name" value="P-loop containing nucleotide triphosphate hydrolases"/>
    <property type="match status" value="1"/>
</dbReference>
<evidence type="ECO:0000256" key="8">
    <source>
        <dbReference type="ARBA" id="ARBA00029835"/>
    </source>
</evidence>
<evidence type="ECO:0000313" key="11">
    <source>
        <dbReference type="Proteomes" id="UP000807716"/>
    </source>
</evidence>
<organism evidence="10 11">
    <name type="scientific">Actinomortierella ambigua</name>
    <dbReference type="NCBI Taxonomy" id="1343610"/>
    <lineage>
        <taxon>Eukaryota</taxon>
        <taxon>Fungi</taxon>
        <taxon>Fungi incertae sedis</taxon>
        <taxon>Mucoromycota</taxon>
        <taxon>Mortierellomycotina</taxon>
        <taxon>Mortierellomycetes</taxon>
        <taxon>Mortierellales</taxon>
        <taxon>Mortierellaceae</taxon>
        <taxon>Actinomortierella</taxon>
    </lineage>
</organism>
<keyword evidence="6" id="KW-0418">Kinase</keyword>
<protein>
    <recommendedName>
        <fullName evidence="3">gluconokinase</fullName>
        <ecNumber evidence="3">2.7.1.12</ecNumber>
    </recommendedName>
    <alternativeName>
        <fullName evidence="8">Gluconate kinase</fullName>
    </alternativeName>
</protein>
<proteinExistence type="inferred from homology"/>
<dbReference type="GO" id="GO:0005524">
    <property type="term" value="F:ATP binding"/>
    <property type="evidence" value="ECO:0007669"/>
    <property type="project" value="UniProtKB-KW"/>
</dbReference>
<dbReference type="GO" id="GO:0005737">
    <property type="term" value="C:cytoplasm"/>
    <property type="evidence" value="ECO:0007669"/>
    <property type="project" value="TreeGrafter"/>
</dbReference>
<dbReference type="AlphaFoldDB" id="A0A9P6PL11"/>
<evidence type="ECO:0000256" key="3">
    <source>
        <dbReference type="ARBA" id="ARBA00012054"/>
    </source>
</evidence>
<dbReference type="EC" id="2.7.1.12" evidence="3"/>
<evidence type="ECO:0000256" key="6">
    <source>
        <dbReference type="ARBA" id="ARBA00022777"/>
    </source>
</evidence>
<comment type="similarity">
    <text evidence="2">Belongs to the gluconokinase GntK/GntV family.</text>
</comment>
<gene>
    <name evidence="10" type="ORF">DFQ27_001289</name>
</gene>
<evidence type="ECO:0000256" key="1">
    <source>
        <dbReference type="ARBA" id="ARBA00004875"/>
    </source>
</evidence>
<keyword evidence="5" id="KW-0547">Nucleotide-binding</keyword>
<comment type="catalytic activity">
    <reaction evidence="9">
        <text>D-gluconate + ATP = 6-phospho-D-gluconate + ADP + H(+)</text>
        <dbReference type="Rhea" id="RHEA:19433"/>
        <dbReference type="ChEBI" id="CHEBI:15378"/>
        <dbReference type="ChEBI" id="CHEBI:18391"/>
        <dbReference type="ChEBI" id="CHEBI:30616"/>
        <dbReference type="ChEBI" id="CHEBI:58759"/>
        <dbReference type="ChEBI" id="CHEBI:456216"/>
        <dbReference type="EC" id="2.7.1.12"/>
    </reaction>
</comment>
<dbReference type="GO" id="GO:0005975">
    <property type="term" value="P:carbohydrate metabolic process"/>
    <property type="evidence" value="ECO:0007669"/>
    <property type="project" value="InterPro"/>
</dbReference>